<dbReference type="Proteomes" id="UP000054495">
    <property type="component" value="Unassembled WGS sequence"/>
</dbReference>
<keyword evidence="2" id="KW-1185">Reference proteome</keyword>
<evidence type="ECO:0000313" key="2">
    <source>
        <dbReference type="Proteomes" id="UP000054495"/>
    </source>
</evidence>
<evidence type="ECO:0000313" key="1">
    <source>
        <dbReference type="EMBL" id="EPB71746.1"/>
    </source>
</evidence>
<dbReference type="AlphaFoldDB" id="A0A0D6LNX1"/>
<accession>A0A0D6LNX1</accession>
<name>A0A0D6LNX1_9BILA</name>
<gene>
    <name evidence="1" type="ORF">ANCCEY_09148</name>
</gene>
<sequence>MSSNIRSRREKANELIRRGENLAKVLQMSKAMQTRFKLIPKDALNKVTVAGIRDMSLGRVKDGKPVGANVIRFNNPSPGTKSDYPRICIDPKGVSNKANPHIRVSPGTIKAAQITQSCLKVTGRALLVVSLVASGVRIAKSIYDEVTIDDEIEALEQIVCALEEDLEDHSCSGSTRAETEDALDYAKELLDNAYDSKRNKGKKTLLTVVCIGGEYGGAAAAGFGGAQAGAAIGLAGGPVGAVVGAVAGGVIGALVGSEIGASAVENFECNSDGISTKLHGSLVDWGGEVQGEVLGLNGNMSLGVNGVELGAQAALFELDDGKQGNFSLGKAGANFDITNHGVDVGVEGKVIRSEIEDENVKVGIGLSLDTGIKVGDDGVKVEALGFGFSCDRGGFGIKLPFFDIKFKN</sequence>
<dbReference type="EMBL" id="KE125090">
    <property type="protein sequence ID" value="EPB71746.1"/>
    <property type="molecule type" value="Genomic_DNA"/>
</dbReference>
<proteinExistence type="predicted"/>
<protein>
    <submittedName>
        <fullName evidence="1">Uncharacterized protein</fullName>
    </submittedName>
</protein>
<reference evidence="1 2" key="1">
    <citation type="submission" date="2013-05" db="EMBL/GenBank/DDBJ databases">
        <title>Draft genome of the parasitic nematode Anyclostoma ceylanicum.</title>
        <authorList>
            <person name="Mitreva M."/>
        </authorList>
    </citation>
    <scope>NUCLEOTIDE SEQUENCE [LARGE SCALE GENOMIC DNA]</scope>
</reference>
<organism evidence="1 2">
    <name type="scientific">Ancylostoma ceylanicum</name>
    <dbReference type="NCBI Taxonomy" id="53326"/>
    <lineage>
        <taxon>Eukaryota</taxon>
        <taxon>Metazoa</taxon>
        <taxon>Ecdysozoa</taxon>
        <taxon>Nematoda</taxon>
        <taxon>Chromadorea</taxon>
        <taxon>Rhabditida</taxon>
        <taxon>Rhabditina</taxon>
        <taxon>Rhabditomorpha</taxon>
        <taxon>Strongyloidea</taxon>
        <taxon>Ancylostomatidae</taxon>
        <taxon>Ancylostomatinae</taxon>
        <taxon>Ancylostoma</taxon>
    </lineage>
</organism>